<evidence type="ECO:0000256" key="4">
    <source>
        <dbReference type="SAM" id="MobiDB-lite"/>
    </source>
</evidence>
<dbReference type="SMART" id="SM00342">
    <property type="entry name" value="HTH_ARAC"/>
    <property type="match status" value="1"/>
</dbReference>
<dbReference type="OrthoDB" id="2559672at2"/>
<dbReference type="RefSeq" id="WP_147431384.1">
    <property type="nucleotide sequence ID" value="NZ_CBCRXS010000002.1"/>
</dbReference>
<dbReference type="InterPro" id="IPR046532">
    <property type="entry name" value="DUF6597"/>
</dbReference>
<dbReference type="PROSITE" id="PS01124">
    <property type="entry name" value="HTH_ARAC_FAMILY_2"/>
    <property type="match status" value="1"/>
</dbReference>
<keyword evidence="3" id="KW-0804">Transcription</keyword>
<organism evidence="6 7">
    <name type="scientific">Williamsia marianensis</name>
    <dbReference type="NCBI Taxonomy" id="85044"/>
    <lineage>
        <taxon>Bacteria</taxon>
        <taxon>Bacillati</taxon>
        <taxon>Actinomycetota</taxon>
        <taxon>Actinomycetes</taxon>
        <taxon>Mycobacteriales</taxon>
        <taxon>Nocardiaceae</taxon>
        <taxon>Williamsia</taxon>
    </lineage>
</organism>
<evidence type="ECO:0000256" key="3">
    <source>
        <dbReference type="ARBA" id="ARBA00023163"/>
    </source>
</evidence>
<evidence type="ECO:0000313" key="6">
    <source>
        <dbReference type="EMBL" id="RKR95338.1"/>
    </source>
</evidence>
<evidence type="ECO:0000256" key="2">
    <source>
        <dbReference type="ARBA" id="ARBA00023125"/>
    </source>
</evidence>
<accession>A0A495K3Q3</accession>
<dbReference type="InterPro" id="IPR009057">
    <property type="entry name" value="Homeodomain-like_sf"/>
</dbReference>
<dbReference type="PROSITE" id="PS00041">
    <property type="entry name" value="HTH_ARAC_FAMILY_1"/>
    <property type="match status" value="1"/>
</dbReference>
<feature type="domain" description="HTH araC/xylS-type" evidence="5">
    <location>
        <begin position="180"/>
        <end position="277"/>
    </location>
</feature>
<name>A0A495K3Q3_WILMA</name>
<sequence length="282" mass="30388">MKKRDSSHHGPAGPRGDLRPGAGGVHISRLPVPPGHRAGSLLRHVWIASWDLSAPIVQPVLEHPGGNVVVEPDKAALYCVSQGTSEQKLEGMSWAAAVLLRPAAITLMTGRSMAGATAGGPVLPIGEPLPIPGRGDVAGAVRSAMRSRSKSDQRAYEEVLSVYLAWATEWEIDDEGELINRVVDVVEDDDGPRRVAELADAVNMSTRALQRLCVHRTGLSPKWLIQRRRLQDAALALREGQMSVADVAASLGYSDQAHLAREFKAVVGWTPSDYVRSAARRE</sequence>
<dbReference type="Pfam" id="PF12833">
    <property type="entry name" value="HTH_18"/>
    <property type="match status" value="1"/>
</dbReference>
<dbReference type="Proteomes" id="UP000274762">
    <property type="component" value="Unassembled WGS sequence"/>
</dbReference>
<evidence type="ECO:0000259" key="5">
    <source>
        <dbReference type="PROSITE" id="PS01124"/>
    </source>
</evidence>
<dbReference type="SUPFAM" id="SSF46689">
    <property type="entry name" value="Homeodomain-like"/>
    <property type="match status" value="1"/>
</dbReference>
<keyword evidence="2" id="KW-0238">DNA-binding</keyword>
<dbReference type="InterPro" id="IPR018060">
    <property type="entry name" value="HTH_AraC"/>
</dbReference>
<dbReference type="PANTHER" id="PTHR46796">
    <property type="entry name" value="HTH-TYPE TRANSCRIPTIONAL ACTIVATOR RHAS-RELATED"/>
    <property type="match status" value="1"/>
</dbReference>
<dbReference type="InterPro" id="IPR050204">
    <property type="entry name" value="AraC_XylS_family_regulators"/>
</dbReference>
<gene>
    <name evidence="6" type="ORF">DFJ75_2156</name>
</gene>
<keyword evidence="1" id="KW-0805">Transcription regulation</keyword>
<proteinExistence type="predicted"/>
<dbReference type="AlphaFoldDB" id="A0A495K3Q3"/>
<dbReference type="GO" id="GO:0043565">
    <property type="term" value="F:sequence-specific DNA binding"/>
    <property type="evidence" value="ECO:0007669"/>
    <property type="project" value="InterPro"/>
</dbReference>
<dbReference type="GO" id="GO:0003700">
    <property type="term" value="F:DNA-binding transcription factor activity"/>
    <property type="evidence" value="ECO:0007669"/>
    <property type="project" value="InterPro"/>
</dbReference>
<evidence type="ECO:0000313" key="7">
    <source>
        <dbReference type="Proteomes" id="UP000274762"/>
    </source>
</evidence>
<protein>
    <submittedName>
        <fullName evidence="6">AraC family transcriptional regulator</fullName>
    </submittedName>
</protein>
<dbReference type="Gene3D" id="1.10.10.60">
    <property type="entry name" value="Homeodomain-like"/>
    <property type="match status" value="1"/>
</dbReference>
<dbReference type="Pfam" id="PF20240">
    <property type="entry name" value="DUF6597"/>
    <property type="match status" value="1"/>
</dbReference>
<feature type="region of interest" description="Disordered" evidence="4">
    <location>
        <begin position="1"/>
        <end position="30"/>
    </location>
</feature>
<dbReference type="EMBL" id="RBKV01000001">
    <property type="protein sequence ID" value="RKR95338.1"/>
    <property type="molecule type" value="Genomic_DNA"/>
</dbReference>
<evidence type="ECO:0000256" key="1">
    <source>
        <dbReference type="ARBA" id="ARBA00023015"/>
    </source>
</evidence>
<comment type="caution">
    <text evidence="6">The sequence shown here is derived from an EMBL/GenBank/DDBJ whole genome shotgun (WGS) entry which is preliminary data.</text>
</comment>
<reference evidence="6 7" key="1">
    <citation type="submission" date="2018-10" db="EMBL/GenBank/DDBJ databases">
        <title>Sequencing the genomes of 1000 actinobacteria strains.</title>
        <authorList>
            <person name="Klenk H.-P."/>
        </authorList>
    </citation>
    <scope>NUCLEOTIDE SEQUENCE [LARGE SCALE GENOMIC DNA]</scope>
    <source>
        <strain evidence="6 7">DSM 44343</strain>
    </source>
</reference>
<dbReference type="InterPro" id="IPR018062">
    <property type="entry name" value="HTH_AraC-typ_CS"/>
</dbReference>